<feature type="transmembrane region" description="Helical" evidence="2">
    <location>
        <begin position="34"/>
        <end position="61"/>
    </location>
</feature>
<sequence>MAKGPRQLAVQQSEEPATPVAPPLPFGKKPLRTFALVIGLPAFLLYVASASLVIFVLSMMASEINRLEDSRGIQSMHAALDTFLNGLGDTVAGEGTWTEAYLNTVVKSDPAWMDTTWGAAARRGLSYDTVLVTDQAGTILFGENNLGAITGNIGIHFPAARAMLRDLDRGIAATGDATVESRFGADQGGTVGLAAISIHQSNSTGLSVSKQNRRILWIARHVTPSLLQDFAARFQTPLAVLTAIVDPDSSSIDLTDADGKVTGTVAWTPDRPGDIAFAHALLIASVVFFVIGLMLVIGLGLLRRAMLRRATLEVAVALGGTAAKADEASATVSVAGPASAEDPILNSPIDGITASDFEVEYQPIFDLRAETMIGVEALLRWKKPDKTLVLQETLPPALCAALLDRAGLIAIRHAVGEIAPLLGLVLTIAVSPAQLLSSVFAEKIAGTLGATGFPARRLQLSLDTTLLPAAEIIGPPIAGLRQSGVGIALGNFALGPQSVGYLTPGMADRLRLAPSAVSGLDATAARHTLVEATIAAARAVDFAVTVPGIERKQDAVRLLRLGCREFQGNLLAGPMPIAALTQLVLAPARTTEVRRAG</sequence>
<dbReference type="Pfam" id="PF05228">
    <property type="entry name" value="CHASE4"/>
    <property type="match status" value="1"/>
</dbReference>
<evidence type="ECO:0000256" key="1">
    <source>
        <dbReference type="SAM" id="MobiDB-lite"/>
    </source>
</evidence>
<dbReference type="InterPro" id="IPR035919">
    <property type="entry name" value="EAL_sf"/>
</dbReference>
<feature type="region of interest" description="Disordered" evidence="1">
    <location>
        <begin position="1"/>
        <end position="22"/>
    </location>
</feature>
<proteinExistence type="predicted"/>
<organism evidence="4 5">
    <name type="scientific">Devosia nanyangense</name>
    <dbReference type="NCBI Taxonomy" id="1228055"/>
    <lineage>
        <taxon>Bacteria</taxon>
        <taxon>Pseudomonadati</taxon>
        <taxon>Pseudomonadota</taxon>
        <taxon>Alphaproteobacteria</taxon>
        <taxon>Hyphomicrobiales</taxon>
        <taxon>Devosiaceae</taxon>
        <taxon>Devosia</taxon>
    </lineage>
</organism>
<dbReference type="SUPFAM" id="SSF141868">
    <property type="entry name" value="EAL domain-like"/>
    <property type="match status" value="1"/>
</dbReference>
<dbReference type="SMART" id="SM00052">
    <property type="entry name" value="EAL"/>
    <property type="match status" value="1"/>
</dbReference>
<dbReference type="CDD" id="cd01948">
    <property type="entry name" value="EAL"/>
    <property type="match status" value="1"/>
</dbReference>
<evidence type="ECO:0000313" key="4">
    <source>
        <dbReference type="EMBL" id="MBI4920820.1"/>
    </source>
</evidence>
<comment type="caution">
    <text evidence="4">The sequence shown here is derived from an EMBL/GenBank/DDBJ whole genome shotgun (WGS) entry which is preliminary data.</text>
</comment>
<keyword evidence="2" id="KW-1133">Transmembrane helix</keyword>
<dbReference type="Proteomes" id="UP000782610">
    <property type="component" value="Unassembled WGS sequence"/>
</dbReference>
<dbReference type="AlphaFoldDB" id="A0A933L0I3"/>
<feature type="domain" description="EAL" evidence="3">
    <location>
        <begin position="341"/>
        <end position="588"/>
    </location>
</feature>
<dbReference type="PANTHER" id="PTHR33121:SF70">
    <property type="entry name" value="SIGNALING PROTEIN YKOW"/>
    <property type="match status" value="1"/>
</dbReference>
<dbReference type="Pfam" id="PF00563">
    <property type="entry name" value="EAL"/>
    <property type="match status" value="1"/>
</dbReference>
<gene>
    <name evidence="4" type="ORF">HY834_03660</name>
</gene>
<dbReference type="InterPro" id="IPR001633">
    <property type="entry name" value="EAL_dom"/>
</dbReference>
<reference evidence="4" key="1">
    <citation type="submission" date="2020-07" db="EMBL/GenBank/DDBJ databases">
        <title>Huge and variable diversity of episymbiotic CPR bacteria and DPANN archaea in groundwater ecosystems.</title>
        <authorList>
            <person name="He C.Y."/>
            <person name="Keren R."/>
            <person name="Whittaker M."/>
            <person name="Farag I.F."/>
            <person name="Doudna J."/>
            <person name="Cate J.H.D."/>
            <person name="Banfield J.F."/>
        </authorList>
    </citation>
    <scope>NUCLEOTIDE SEQUENCE</scope>
    <source>
        <strain evidence="4">NC_groundwater_1586_Pr3_B-0.1um_66_15</strain>
    </source>
</reference>
<dbReference type="PROSITE" id="PS50883">
    <property type="entry name" value="EAL"/>
    <property type="match status" value="1"/>
</dbReference>
<dbReference type="Gene3D" id="3.20.20.450">
    <property type="entry name" value="EAL domain"/>
    <property type="match status" value="1"/>
</dbReference>
<dbReference type="PANTHER" id="PTHR33121">
    <property type="entry name" value="CYCLIC DI-GMP PHOSPHODIESTERASE PDEF"/>
    <property type="match status" value="1"/>
</dbReference>
<keyword evidence="2" id="KW-0812">Transmembrane</keyword>
<evidence type="ECO:0000259" key="3">
    <source>
        <dbReference type="PROSITE" id="PS50883"/>
    </source>
</evidence>
<dbReference type="GO" id="GO:0071111">
    <property type="term" value="F:cyclic-guanylate-specific phosphodiesterase activity"/>
    <property type="evidence" value="ECO:0007669"/>
    <property type="project" value="InterPro"/>
</dbReference>
<keyword evidence="2" id="KW-0472">Membrane</keyword>
<dbReference type="InterPro" id="IPR007892">
    <property type="entry name" value="CHASE4"/>
</dbReference>
<evidence type="ECO:0000256" key="2">
    <source>
        <dbReference type="SAM" id="Phobius"/>
    </source>
</evidence>
<dbReference type="EMBL" id="JACRAF010000013">
    <property type="protein sequence ID" value="MBI4920820.1"/>
    <property type="molecule type" value="Genomic_DNA"/>
</dbReference>
<accession>A0A933L0I3</accession>
<evidence type="ECO:0000313" key="5">
    <source>
        <dbReference type="Proteomes" id="UP000782610"/>
    </source>
</evidence>
<protein>
    <submittedName>
        <fullName evidence="4">EAL domain-containing protein</fullName>
    </submittedName>
</protein>
<name>A0A933L0I3_9HYPH</name>
<feature type="transmembrane region" description="Helical" evidence="2">
    <location>
        <begin position="277"/>
        <end position="302"/>
    </location>
</feature>
<dbReference type="InterPro" id="IPR050706">
    <property type="entry name" value="Cyclic-di-GMP_PDE-like"/>
</dbReference>